<gene>
    <name evidence="1" type="ORF">MVEG_11126</name>
</gene>
<organism evidence="1 2">
    <name type="scientific">Podila verticillata NRRL 6337</name>
    <dbReference type="NCBI Taxonomy" id="1069443"/>
    <lineage>
        <taxon>Eukaryota</taxon>
        <taxon>Fungi</taxon>
        <taxon>Fungi incertae sedis</taxon>
        <taxon>Mucoromycota</taxon>
        <taxon>Mortierellomycotina</taxon>
        <taxon>Mortierellomycetes</taxon>
        <taxon>Mortierellales</taxon>
        <taxon>Mortierellaceae</taxon>
        <taxon>Podila</taxon>
    </lineage>
</organism>
<dbReference type="EMBL" id="KN042429">
    <property type="protein sequence ID" value="KFH63089.1"/>
    <property type="molecule type" value="Genomic_DNA"/>
</dbReference>
<dbReference type="OrthoDB" id="2416110at2759"/>
<evidence type="ECO:0000313" key="2">
    <source>
        <dbReference type="Proteomes" id="UP000243308"/>
    </source>
</evidence>
<evidence type="ECO:0000313" key="1">
    <source>
        <dbReference type="EMBL" id="KFH63089.1"/>
    </source>
</evidence>
<name>A0A086TMB2_9FUNG</name>
<sequence length="167" mass="18636">MLAINTQLRIRGSSISVEFRGGINLRVDVNPDDPINSVRFRIVGFRMSAELPSSEGGTGGTITIEQSDIDVDEKSLFRLVQRFPPKYEVIYVLKFTMEIKHRDASSSNSKPLILITKDPMKLIGTITQFPPRGGLFQLQNPVDLIDFENPIGTVATLEKFPVKMEGL</sequence>
<dbReference type="AlphaFoldDB" id="A0A086TMB2"/>
<proteinExistence type="predicted"/>
<keyword evidence="2" id="KW-1185">Reference proteome</keyword>
<accession>A0A086TMB2</accession>
<reference evidence="1 2" key="1">
    <citation type="submission" date="2011-02" db="EMBL/GenBank/DDBJ databases">
        <title>The Genome Sequence of Mortierella verticillata NRRL 6337.</title>
        <authorList>
            <consortium name="The Broad Institute Genome Sequencing Platform"/>
            <person name="Russ C."/>
            <person name="Cuomo C."/>
            <person name="Burger G."/>
            <person name="Gray M.W."/>
            <person name="Holland P.W.H."/>
            <person name="King N."/>
            <person name="Lang F.B.F."/>
            <person name="Roger A.J."/>
            <person name="Ruiz-Trillo I."/>
            <person name="Young S.K."/>
            <person name="Zeng Q."/>
            <person name="Gargeya S."/>
            <person name="Alvarado L."/>
            <person name="Berlin A."/>
            <person name="Chapman S.B."/>
            <person name="Chen Z."/>
            <person name="Freedman E."/>
            <person name="Gellesch M."/>
            <person name="Goldberg J."/>
            <person name="Griggs A."/>
            <person name="Gujja S."/>
            <person name="Heilman E."/>
            <person name="Heiman D."/>
            <person name="Howarth C."/>
            <person name="Mehta T."/>
            <person name="Neiman D."/>
            <person name="Pearson M."/>
            <person name="Roberts A."/>
            <person name="Saif S."/>
            <person name="Shea T."/>
            <person name="Shenoy N."/>
            <person name="Sisk P."/>
            <person name="Stolte C."/>
            <person name="Sykes S."/>
            <person name="White J."/>
            <person name="Yandava C."/>
            <person name="Haas B."/>
            <person name="Nusbaum C."/>
            <person name="Birren B."/>
        </authorList>
    </citation>
    <scope>NUCLEOTIDE SEQUENCE [LARGE SCALE GENOMIC DNA]</scope>
    <source>
        <strain evidence="1 2">NRRL 6337</strain>
    </source>
</reference>
<protein>
    <submittedName>
        <fullName evidence="1">Uncharacterized protein</fullName>
    </submittedName>
</protein>
<dbReference type="Proteomes" id="UP000243308">
    <property type="component" value="Unassembled WGS sequence"/>
</dbReference>